<reference evidence="2 3" key="1">
    <citation type="journal article" date="2017" name="Int. J. Syst. Evol. Microbiol.">
        <title>Oleiagrimonas citrea sp. nov., a marine bacterium isolated from tidal flat sediment and emended description of the genus Oleiagrimonas Fang et al. 2015 and Oleiagrimonas soli.</title>
        <authorList>
            <person name="Yang S.H."/>
            <person name="Seo H.S."/>
            <person name="Seong C.N."/>
            <person name="Kwon K.K."/>
        </authorList>
    </citation>
    <scope>NUCLEOTIDE SEQUENCE [LARGE SCALE GENOMIC DNA]</scope>
    <source>
        <strain evidence="2 3">MEBiC09124</strain>
    </source>
</reference>
<dbReference type="RefSeq" id="WP_168609166.1">
    <property type="nucleotide sequence ID" value="NZ_JAAZQD010000003.1"/>
</dbReference>
<name>A0A846ZMW2_9GAMM</name>
<protein>
    <submittedName>
        <fullName evidence="2">Uncharacterized protein</fullName>
    </submittedName>
</protein>
<sequence length="269" mass="29817">MHASIMKHALELSRDHGGEQRANTHPVRDREDTQDFRDHLQARHGQADASRGERMHESPSSSTPEANMITAHDVLAREFAGTASVPLRDMRSGPSLPGAARVYLQHWYANGYLSVIPVAERPAAAVQPPAAKPQQVSSVFMQPRSGAVRFAMSDSAPPVSASEISFTGMAVSLQRQDGLEQGEEGRVVRSVVRDFSAVVSWPERMLWHSRSRDGGWTLWVRDYRLQDTERNTFVAQYRSLSEQLGATPERVMVNGRQAWSRSGSGSLSQ</sequence>
<dbReference type="EMBL" id="JAAZQD010000003">
    <property type="protein sequence ID" value="NKZ39027.1"/>
    <property type="molecule type" value="Genomic_DNA"/>
</dbReference>
<feature type="compositionally biased region" description="Basic and acidic residues" evidence="1">
    <location>
        <begin position="26"/>
        <end position="41"/>
    </location>
</feature>
<dbReference type="Proteomes" id="UP000541636">
    <property type="component" value="Unassembled WGS sequence"/>
</dbReference>
<organism evidence="2 3">
    <name type="scientific">Oleiagrimonas citrea</name>
    <dbReference type="NCBI Taxonomy" id="1665687"/>
    <lineage>
        <taxon>Bacteria</taxon>
        <taxon>Pseudomonadati</taxon>
        <taxon>Pseudomonadota</taxon>
        <taxon>Gammaproteobacteria</taxon>
        <taxon>Lysobacterales</taxon>
        <taxon>Rhodanobacteraceae</taxon>
        <taxon>Oleiagrimonas</taxon>
    </lineage>
</organism>
<gene>
    <name evidence="2" type="ORF">HF690_08695</name>
</gene>
<keyword evidence="3" id="KW-1185">Reference proteome</keyword>
<comment type="caution">
    <text evidence="2">The sequence shown here is derived from an EMBL/GenBank/DDBJ whole genome shotgun (WGS) entry which is preliminary data.</text>
</comment>
<evidence type="ECO:0000313" key="2">
    <source>
        <dbReference type="EMBL" id="NKZ39027.1"/>
    </source>
</evidence>
<evidence type="ECO:0000256" key="1">
    <source>
        <dbReference type="SAM" id="MobiDB-lite"/>
    </source>
</evidence>
<evidence type="ECO:0000313" key="3">
    <source>
        <dbReference type="Proteomes" id="UP000541636"/>
    </source>
</evidence>
<proteinExistence type="predicted"/>
<feature type="region of interest" description="Disordered" evidence="1">
    <location>
        <begin position="11"/>
        <end position="66"/>
    </location>
</feature>
<accession>A0A846ZMW2</accession>
<dbReference type="AlphaFoldDB" id="A0A846ZMW2"/>